<evidence type="ECO:0000313" key="1">
    <source>
        <dbReference type="EMBL" id="KII60691.1"/>
    </source>
</evidence>
<dbReference type="EMBL" id="JWZT01005506">
    <property type="protein sequence ID" value="KII60691.1"/>
    <property type="molecule type" value="Genomic_DNA"/>
</dbReference>
<sequence>MCQSISFNILECPEVPSIELLIESFNRRIDTTLKLVNHGSNYSPIRPWVVTLNMPEVGTVGNLCDTFKCKSLDIRIPYLDSTFLIPSSPEAGLYILGRRKHRACMKIPHPMTHREIEMWVLGLMG</sequence>
<comment type="caution">
    <text evidence="1">The sequence shown here is derived from an EMBL/GenBank/DDBJ whole genome shotgun (WGS) entry which is preliminary data.</text>
</comment>
<reference evidence="1 2" key="1">
    <citation type="journal article" date="2014" name="Genome Biol. Evol.">
        <title>The genome of the myxosporean Thelohanellus kitauei shows adaptations to nutrient acquisition within its fish host.</title>
        <authorList>
            <person name="Yang Y."/>
            <person name="Xiong J."/>
            <person name="Zhou Z."/>
            <person name="Huo F."/>
            <person name="Miao W."/>
            <person name="Ran C."/>
            <person name="Liu Y."/>
            <person name="Zhang J."/>
            <person name="Feng J."/>
            <person name="Wang M."/>
            <person name="Wang M."/>
            <person name="Wang L."/>
            <person name="Yao B."/>
        </authorList>
    </citation>
    <scope>NUCLEOTIDE SEQUENCE [LARGE SCALE GENOMIC DNA]</scope>
    <source>
        <strain evidence="1">Wuqing</strain>
    </source>
</reference>
<organism evidence="1 2">
    <name type="scientific">Thelohanellus kitauei</name>
    <name type="common">Myxosporean</name>
    <dbReference type="NCBI Taxonomy" id="669202"/>
    <lineage>
        <taxon>Eukaryota</taxon>
        <taxon>Metazoa</taxon>
        <taxon>Cnidaria</taxon>
        <taxon>Myxozoa</taxon>
        <taxon>Myxosporea</taxon>
        <taxon>Bivalvulida</taxon>
        <taxon>Platysporina</taxon>
        <taxon>Myxobolidae</taxon>
        <taxon>Thelohanellus</taxon>
    </lineage>
</organism>
<evidence type="ECO:0000313" key="2">
    <source>
        <dbReference type="Proteomes" id="UP000031668"/>
    </source>
</evidence>
<keyword evidence="2" id="KW-1185">Reference proteome</keyword>
<dbReference type="AlphaFoldDB" id="A0A0C2MG84"/>
<proteinExistence type="predicted"/>
<protein>
    <submittedName>
        <fullName evidence="1">Uncharacterized protein</fullName>
    </submittedName>
</protein>
<name>A0A0C2MG84_THEKT</name>
<dbReference type="Proteomes" id="UP000031668">
    <property type="component" value="Unassembled WGS sequence"/>
</dbReference>
<gene>
    <name evidence="1" type="ORF">RF11_14529</name>
</gene>
<accession>A0A0C2MG84</accession>